<reference evidence="1 2" key="1">
    <citation type="submission" date="2019-06" db="EMBL/GenBank/DDBJ databases">
        <title>Genome Sequence of the Brown Rot Fungal Pathogen Monilinia laxa.</title>
        <authorList>
            <person name="De Miccolis Angelini R.M."/>
            <person name="Landi L."/>
            <person name="Abate D."/>
            <person name="Pollastro S."/>
            <person name="Romanazzi G."/>
            <person name="Faretra F."/>
        </authorList>
    </citation>
    <scope>NUCLEOTIDE SEQUENCE [LARGE SCALE GENOMIC DNA]</scope>
    <source>
        <strain evidence="1 2">Mlax316</strain>
    </source>
</reference>
<proteinExistence type="predicted"/>
<keyword evidence="2" id="KW-1185">Reference proteome</keyword>
<dbReference type="AlphaFoldDB" id="A0A5N6KMF3"/>
<gene>
    <name evidence="1" type="ORF">EYC80_004144</name>
</gene>
<sequence length="160" mass="18058">MYSTYNILHTSASATTNTDPIVLFISSLYHFLGLGSFKAKIFHKLGLSFLRPKHEKKGKGAKPSSVRHPQFQYFGKDILLFTCHGNTHLMFSSTFHRSRQKTLCKFQITARAGRLHLSFPQIFIHCRSASMAGQIYITARKALDDGEVQDMQPGALYISC</sequence>
<evidence type="ECO:0000313" key="1">
    <source>
        <dbReference type="EMBL" id="KAB8304801.1"/>
    </source>
</evidence>
<accession>A0A5N6KMF3</accession>
<name>A0A5N6KMF3_MONLA</name>
<dbReference type="EMBL" id="VIGI01000001">
    <property type="protein sequence ID" value="KAB8304801.1"/>
    <property type="molecule type" value="Genomic_DNA"/>
</dbReference>
<evidence type="ECO:0000313" key="2">
    <source>
        <dbReference type="Proteomes" id="UP000326757"/>
    </source>
</evidence>
<comment type="caution">
    <text evidence="1">The sequence shown here is derived from an EMBL/GenBank/DDBJ whole genome shotgun (WGS) entry which is preliminary data.</text>
</comment>
<protein>
    <submittedName>
        <fullName evidence="1">Uncharacterized protein</fullName>
    </submittedName>
</protein>
<organism evidence="1 2">
    <name type="scientific">Monilinia laxa</name>
    <name type="common">Brown rot fungus</name>
    <name type="synonym">Sclerotinia laxa</name>
    <dbReference type="NCBI Taxonomy" id="61186"/>
    <lineage>
        <taxon>Eukaryota</taxon>
        <taxon>Fungi</taxon>
        <taxon>Dikarya</taxon>
        <taxon>Ascomycota</taxon>
        <taxon>Pezizomycotina</taxon>
        <taxon>Leotiomycetes</taxon>
        <taxon>Helotiales</taxon>
        <taxon>Sclerotiniaceae</taxon>
        <taxon>Monilinia</taxon>
    </lineage>
</organism>
<dbReference type="Proteomes" id="UP000326757">
    <property type="component" value="Unassembled WGS sequence"/>
</dbReference>